<gene>
    <name evidence="1" type="ORF">E2C01_079502</name>
</gene>
<accession>A0A5B7IQS7</accession>
<evidence type="ECO:0000313" key="1">
    <source>
        <dbReference type="EMBL" id="MPC84753.1"/>
    </source>
</evidence>
<dbReference type="EMBL" id="VSRR010066342">
    <property type="protein sequence ID" value="MPC84753.1"/>
    <property type="molecule type" value="Genomic_DNA"/>
</dbReference>
<dbReference type="Proteomes" id="UP000324222">
    <property type="component" value="Unassembled WGS sequence"/>
</dbReference>
<dbReference type="AlphaFoldDB" id="A0A5B7IQS7"/>
<sequence>MENLPLQSQYLPLGATRIREIKSITAKIGESHSQPVSGN</sequence>
<reference evidence="1 2" key="1">
    <citation type="submission" date="2019-05" db="EMBL/GenBank/DDBJ databases">
        <title>Another draft genome of Portunus trituberculatus and its Hox gene families provides insights of decapod evolution.</title>
        <authorList>
            <person name="Jeong J.-H."/>
            <person name="Song I."/>
            <person name="Kim S."/>
            <person name="Choi T."/>
            <person name="Kim D."/>
            <person name="Ryu S."/>
            <person name="Kim W."/>
        </authorList>
    </citation>
    <scope>NUCLEOTIDE SEQUENCE [LARGE SCALE GENOMIC DNA]</scope>
    <source>
        <tissue evidence="1">Muscle</tissue>
    </source>
</reference>
<name>A0A5B7IQS7_PORTR</name>
<proteinExistence type="predicted"/>
<evidence type="ECO:0000313" key="2">
    <source>
        <dbReference type="Proteomes" id="UP000324222"/>
    </source>
</evidence>
<keyword evidence="2" id="KW-1185">Reference proteome</keyword>
<organism evidence="1 2">
    <name type="scientific">Portunus trituberculatus</name>
    <name type="common">Swimming crab</name>
    <name type="synonym">Neptunus trituberculatus</name>
    <dbReference type="NCBI Taxonomy" id="210409"/>
    <lineage>
        <taxon>Eukaryota</taxon>
        <taxon>Metazoa</taxon>
        <taxon>Ecdysozoa</taxon>
        <taxon>Arthropoda</taxon>
        <taxon>Crustacea</taxon>
        <taxon>Multicrustacea</taxon>
        <taxon>Malacostraca</taxon>
        <taxon>Eumalacostraca</taxon>
        <taxon>Eucarida</taxon>
        <taxon>Decapoda</taxon>
        <taxon>Pleocyemata</taxon>
        <taxon>Brachyura</taxon>
        <taxon>Eubrachyura</taxon>
        <taxon>Portunoidea</taxon>
        <taxon>Portunidae</taxon>
        <taxon>Portuninae</taxon>
        <taxon>Portunus</taxon>
    </lineage>
</organism>
<protein>
    <submittedName>
        <fullName evidence="1">Uncharacterized protein</fullName>
    </submittedName>
</protein>
<comment type="caution">
    <text evidence="1">The sequence shown here is derived from an EMBL/GenBank/DDBJ whole genome shotgun (WGS) entry which is preliminary data.</text>
</comment>